<feature type="compositionally biased region" description="Basic and acidic residues" evidence="5">
    <location>
        <begin position="186"/>
        <end position="195"/>
    </location>
</feature>
<dbReference type="PANTHER" id="PTHR36504">
    <property type="entry name" value="LIPOPOLYSACCHARIDE EXPORT SYSTEM PROTEIN LPTA"/>
    <property type="match status" value="1"/>
</dbReference>
<dbReference type="PANTHER" id="PTHR36504:SF1">
    <property type="entry name" value="LIPOPOLYSACCHARIDE EXPORT SYSTEM PROTEIN LPTA"/>
    <property type="match status" value="1"/>
</dbReference>
<evidence type="ECO:0000256" key="4">
    <source>
        <dbReference type="HAMAP-Rule" id="MF_01914"/>
    </source>
</evidence>
<dbReference type="InterPro" id="IPR052037">
    <property type="entry name" value="LPS_export_LptA"/>
</dbReference>
<reference evidence="7 8" key="1">
    <citation type="submission" date="2015-05" db="EMBL/GenBank/DDBJ databases">
        <title>Complete genome of Marinobacter psychrophilus strain 20041T isolated from sea-ice of the Canadian Basin.</title>
        <authorList>
            <person name="Song L."/>
            <person name="Ren L."/>
            <person name="Yu Y."/>
            <person name="Wang X."/>
        </authorList>
    </citation>
    <scope>NUCLEOTIDE SEQUENCE [LARGE SCALE GENOMIC DNA]</scope>
    <source>
        <strain evidence="7 8">20041</strain>
    </source>
</reference>
<comment type="similarity">
    <text evidence="4">Belongs to the LptA family.</text>
</comment>
<keyword evidence="3 4" id="KW-0574">Periplasm</keyword>
<evidence type="ECO:0000259" key="6">
    <source>
        <dbReference type="Pfam" id="PF03968"/>
    </source>
</evidence>
<dbReference type="GO" id="GO:0030288">
    <property type="term" value="C:outer membrane-bounded periplasmic space"/>
    <property type="evidence" value="ECO:0007669"/>
    <property type="project" value="TreeGrafter"/>
</dbReference>
<dbReference type="NCBIfam" id="TIGR03002">
    <property type="entry name" value="outer_YhbN_LptA"/>
    <property type="match status" value="1"/>
</dbReference>
<evidence type="ECO:0000313" key="7">
    <source>
        <dbReference type="EMBL" id="AKO53169.1"/>
    </source>
</evidence>
<evidence type="ECO:0000313" key="8">
    <source>
        <dbReference type="Proteomes" id="UP000036406"/>
    </source>
</evidence>
<dbReference type="EMBL" id="CP011494">
    <property type="protein sequence ID" value="AKO53169.1"/>
    <property type="molecule type" value="Genomic_DNA"/>
</dbReference>
<dbReference type="GO" id="GO:0017089">
    <property type="term" value="F:glycolipid transfer activity"/>
    <property type="evidence" value="ECO:0007669"/>
    <property type="project" value="TreeGrafter"/>
</dbReference>
<gene>
    <name evidence="4" type="primary">lptA</name>
    <name evidence="7" type="ORF">ABA45_12725</name>
</gene>
<feature type="region of interest" description="Disordered" evidence="5">
    <location>
        <begin position="171"/>
        <end position="195"/>
    </location>
</feature>
<dbReference type="STRING" id="330734.ABA45_12725"/>
<dbReference type="InterPro" id="IPR005653">
    <property type="entry name" value="OstA-like_N"/>
</dbReference>
<dbReference type="HAMAP" id="MF_01914">
    <property type="entry name" value="LPS_assembly_LptA"/>
    <property type="match status" value="1"/>
</dbReference>
<protein>
    <recommendedName>
        <fullName evidence="4">Lipopolysaccharide export system protein LptA</fullName>
    </recommendedName>
</protein>
<dbReference type="GO" id="GO:0015920">
    <property type="term" value="P:lipopolysaccharide transport"/>
    <property type="evidence" value="ECO:0007669"/>
    <property type="project" value="UniProtKB-UniRule"/>
</dbReference>
<sequence>MKLATERNASFWRRAPGLGMRLGMSVGLAALFVSTPGLAFDLDSNIPINVAANSARLDDAKGVATYTGDVELVQGDTKLFAQEVVLYRDINGLNRIEATGTPAHYVQPTANGKGETDAKALTITWSATEKQLTFERDAVIRQTGNIFRGELILYDTVNRVVTAQGSIEAGSGSGRVEMTIQPRSTQESDGRSQSQ</sequence>
<dbReference type="AlphaFoldDB" id="A0A0H4I2J6"/>
<keyword evidence="2" id="KW-0732">Signal</keyword>
<dbReference type="GO" id="GO:0009279">
    <property type="term" value="C:cell outer membrane"/>
    <property type="evidence" value="ECO:0007669"/>
    <property type="project" value="TreeGrafter"/>
</dbReference>
<comment type="subunit">
    <text evidence="4">Component of the lipopolysaccharide transport and assembly complex.</text>
</comment>
<dbReference type="InterPro" id="IPR014340">
    <property type="entry name" value="LptA"/>
</dbReference>
<evidence type="ECO:0000256" key="2">
    <source>
        <dbReference type="ARBA" id="ARBA00022729"/>
    </source>
</evidence>
<dbReference type="PATRIC" id="fig|330734.3.peg.2665"/>
<dbReference type="Gene3D" id="2.60.450.10">
    <property type="entry name" value="Lipopolysaccharide (LPS) transport protein A like domain"/>
    <property type="match status" value="1"/>
</dbReference>
<dbReference type="GO" id="GO:0001530">
    <property type="term" value="F:lipopolysaccharide binding"/>
    <property type="evidence" value="ECO:0007669"/>
    <property type="project" value="InterPro"/>
</dbReference>
<accession>A0A0H4I2J6</accession>
<dbReference type="Proteomes" id="UP000036406">
    <property type="component" value="Chromosome"/>
</dbReference>
<proteinExistence type="inferred from homology"/>
<dbReference type="Pfam" id="PF03968">
    <property type="entry name" value="LptD_N"/>
    <property type="match status" value="1"/>
</dbReference>
<dbReference type="RefSeq" id="WP_048386657.1">
    <property type="nucleotide sequence ID" value="NZ_CP011494.1"/>
</dbReference>
<keyword evidence="1 4" id="KW-0813">Transport</keyword>
<evidence type="ECO:0000256" key="1">
    <source>
        <dbReference type="ARBA" id="ARBA00022448"/>
    </source>
</evidence>
<dbReference type="KEGG" id="mpq:ABA45_12725"/>
<comment type="function">
    <text evidence="4">Involved in the assembly of lipopolysaccharide (LPS). Required for the translocation of LPS from the inner membrane to the outer membrane. May form a bridge between the inner membrane and the outer membrane, via interactions with LptC and LptD, thereby facilitating LPS transfer across the periplasm.</text>
</comment>
<organism evidence="7 8">
    <name type="scientific">Marinobacter psychrophilus</name>
    <dbReference type="NCBI Taxonomy" id="330734"/>
    <lineage>
        <taxon>Bacteria</taxon>
        <taxon>Pseudomonadati</taxon>
        <taxon>Pseudomonadota</taxon>
        <taxon>Gammaproteobacteria</taxon>
        <taxon>Pseudomonadales</taxon>
        <taxon>Marinobacteraceae</taxon>
        <taxon>Marinobacter</taxon>
    </lineage>
</organism>
<comment type="subcellular location">
    <subcellularLocation>
        <location evidence="4">Periplasm</location>
    </subcellularLocation>
</comment>
<name>A0A0H4I2J6_9GAMM</name>
<evidence type="ECO:0000256" key="3">
    <source>
        <dbReference type="ARBA" id="ARBA00022764"/>
    </source>
</evidence>
<keyword evidence="8" id="KW-1185">Reference proteome</keyword>
<dbReference type="GO" id="GO:0043165">
    <property type="term" value="P:Gram-negative-bacterium-type cell outer membrane assembly"/>
    <property type="evidence" value="ECO:0007669"/>
    <property type="project" value="UniProtKB-UniRule"/>
</dbReference>
<evidence type="ECO:0000256" key="5">
    <source>
        <dbReference type="SAM" id="MobiDB-lite"/>
    </source>
</evidence>
<feature type="domain" description="Organic solvent tolerance-like N-terminal" evidence="6">
    <location>
        <begin position="50"/>
        <end position="157"/>
    </location>
</feature>